<dbReference type="AlphaFoldDB" id="A0A066RKY5"/>
<keyword evidence="2" id="KW-1185">Reference proteome</keyword>
<sequence length="162" mass="18496">MKKRKMNKSFYLRERGALIDNLWQISLKSLSSVNLFLYNTQKGFMKIKVVSLLSSLFFLSSLEAMPHLSVSPMFLQIASGGVGRIEIKNTQDVPIEVSTSVIDKTGLESERCHIAGRTLNLNPLETLSVSVQCEKNRGRELHFLAIDYSIFQKREVRRIVLY</sequence>
<comment type="caution">
    <text evidence="1">The sequence shown here is derived from an EMBL/GenBank/DDBJ whole genome shotgun (WGS) entry which is preliminary data.</text>
</comment>
<dbReference type="RefSeq" id="WP_036754023.1">
    <property type="nucleotide sequence ID" value="NZ_JAGSGC010000004.1"/>
</dbReference>
<protein>
    <submittedName>
        <fullName evidence="1">Uncharacterized protein</fullName>
    </submittedName>
</protein>
<dbReference type="EMBL" id="JMIB01000027">
    <property type="protein sequence ID" value="KDM91009.1"/>
    <property type="molecule type" value="Genomic_DNA"/>
</dbReference>
<dbReference type="Proteomes" id="UP000027192">
    <property type="component" value="Unassembled WGS sequence"/>
</dbReference>
<gene>
    <name evidence="1" type="ORF">EA58_14760</name>
</gene>
<evidence type="ECO:0000313" key="1">
    <source>
        <dbReference type="EMBL" id="KDM91009.1"/>
    </source>
</evidence>
<evidence type="ECO:0000313" key="2">
    <source>
        <dbReference type="Proteomes" id="UP000027192"/>
    </source>
</evidence>
<organism evidence="1 2">
    <name type="scientific">Photobacterium galatheae</name>
    <dbReference type="NCBI Taxonomy" id="1654360"/>
    <lineage>
        <taxon>Bacteria</taxon>
        <taxon>Pseudomonadati</taxon>
        <taxon>Pseudomonadota</taxon>
        <taxon>Gammaproteobacteria</taxon>
        <taxon>Vibrionales</taxon>
        <taxon>Vibrionaceae</taxon>
        <taxon>Photobacterium</taxon>
    </lineage>
</organism>
<reference evidence="1 2" key="1">
    <citation type="submission" date="2014-04" db="EMBL/GenBank/DDBJ databases">
        <title>Draft genome sequence of Photobacterium halotolerans S2753: a solonamide, ngercheumicin and holomycin producer.</title>
        <authorList>
            <person name="Machado H.R."/>
            <person name="Gram L."/>
        </authorList>
    </citation>
    <scope>NUCLEOTIDE SEQUENCE [LARGE SCALE GENOMIC DNA]</scope>
    <source>
        <strain evidence="1 2">S2753</strain>
    </source>
</reference>
<accession>A0A066RKY5</accession>
<proteinExistence type="predicted"/>
<name>A0A066RKY5_9GAMM</name>